<feature type="region of interest" description="Disordered" evidence="1">
    <location>
        <begin position="29"/>
        <end position="70"/>
    </location>
</feature>
<feature type="compositionally biased region" description="Polar residues" evidence="1">
    <location>
        <begin position="33"/>
        <end position="57"/>
    </location>
</feature>
<name>A0ABR6TJ54_9FIRM</name>
<dbReference type="RefSeq" id="WP_185623251.1">
    <property type="nucleotide sequence ID" value="NZ_JABGBW010000001.1"/>
</dbReference>
<organism evidence="2 3">
    <name type="scientific">Peptostreptococcus canis</name>
    <dbReference type="NCBI Taxonomy" id="1159213"/>
    <lineage>
        <taxon>Bacteria</taxon>
        <taxon>Bacillati</taxon>
        <taxon>Bacillota</taxon>
        <taxon>Clostridia</taxon>
        <taxon>Peptostreptococcales</taxon>
        <taxon>Peptostreptococcaceae</taxon>
        <taxon>Peptostreptococcus</taxon>
    </lineage>
</organism>
<comment type="caution">
    <text evidence="2">The sequence shown here is derived from an EMBL/GenBank/DDBJ whole genome shotgun (WGS) entry which is preliminary data.</text>
</comment>
<sequence length="108" mass="11888">MNRYENKRTGAIIDSPCVISGGDWIEHADMDQGNASSSIETIENKQLNNGTEVTSIESEGDTNIDSDKTSDLDSIAKKDIMQELDALGIKYNPKSTKKALYDLMMKGK</sequence>
<protein>
    <recommendedName>
        <fullName evidence="4">T4 recombination endonuclease VII dimerisation domain-containing protein</fullName>
    </recommendedName>
</protein>
<accession>A0ABR6TJ54</accession>
<dbReference type="Proteomes" id="UP000713904">
    <property type="component" value="Unassembled WGS sequence"/>
</dbReference>
<gene>
    <name evidence="2" type="ORF">HLB29_00750</name>
</gene>
<evidence type="ECO:0008006" key="4">
    <source>
        <dbReference type="Google" id="ProtNLM"/>
    </source>
</evidence>
<evidence type="ECO:0000256" key="1">
    <source>
        <dbReference type="SAM" id="MobiDB-lite"/>
    </source>
</evidence>
<keyword evidence="3" id="KW-1185">Reference proteome</keyword>
<evidence type="ECO:0000313" key="3">
    <source>
        <dbReference type="Proteomes" id="UP000713904"/>
    </source>
</evidence>
<evidence type="ECO:0000313" key="2">
    <source>
        <dbReference type="EMBL" id="MBC2575214.1"/>
    </source>
</evidence>
<reference evidence="2 3" key="1">
    <citation type="submission" date="2020-05" db="EMBL/GenBank/DDBJ databases">
        <title>Draft genome of xy-202 and genomic insight in genome of the genus Peptostreptococcus.</title>
        <authorList>
            <person name="Zhang Z."/>
        </authorList>
    </citation>
    <scope>NUCLEOTIDE SEQUENCE [LARGE SCALE GENOMIC DNA]</scope>
    <source>
        <strain evidence="2 3">DSM 27025</strain>
    </source>
</reference>
<proteinExistence type="predicted"/>
<dbReference type="EMBL" id="JABGBW010000001">
    <property type="protein sequence ID" value="MBC2575214.1"/>
    <property type="molecule type" value="Genomic_DNA"/>
</dbReference>